<reference evidence="11" key="2">
    <citation type="submission" date="2021-04" db="EMBL/GenBank/DDBJ databases">
        <authorList>
            <person name="Podell S."/>
        </authorList>
    </citation>
    <scope>NUCLEOTIDE SEQUENCE</scope>
    <source>
        <strain evidence="11">Hildebrandi</strain>
    </source>
</reference>
<keyword evidence="6" id="KW-0342">GTP-binding</keyword>
<feature type="region of interest" description="Disordered" evidence="10">
    <location>
        <begin position="1"/>
        <end position="20"/>
    </location>
</feature>
<dbReference type="OrthoDB" id="41266at2759"/>
<evidence type="ECO:0000256" key="3">
    <source>
        <dbReference type="ARBA" id="ARBA00022741"/>
    </source>
</evidence>
<evidence type="ECO:0000256" key="1">
    <source>
        <dbReference type="ARBA" id="ARBA00004586"/>
    </source>
</evidence>
<proteinExistence type="predicted"/>
<evidence type="ECO:0000256" key="4">
    <source>
        <dbReference type="ARBA" id="ARBA00022824"/>
    </source>
</evidence>
<keyword evidence="4" id="KW-0256">Endoplasmic reticulum</keyword>
<dbReference type="GO" id="GO:0005789">
    <property type="term" value="C:endoplasmic reticulum membrane"/>
    <property type="evidence" value="ECO:0007669"/>
    <property type="project" value="UniProtKB-SubCell"/>
</dbReference>
<dbReference type="AlphaFoldDB" id="A0A9K3K4U9"/>
<organism evidence="11 12">
    <name type="scientific">Nitzschia inconspicua</name>
    <dbReference type="NCBI Taxonomy" id="303405"/>
    <lineage>
        <taxon>Eukaryota</taxon>
        <taxon>Sar</taxon>
        <taxon>Stramenopiles</taxon>
        <taxon>Ochrophyta</taxon>
        <taxon>Bacillariophyta</taxon>
        <taxon>Bacillariophyceae</taxon>
        <taxon>Bacillariophycidae</taxon>
        <taxon>Bacillariales</taxon>
        <taxon>Bacillariaceae</taxon>
        <taxon>Nitzschia</taxon>
    </lineage>
</organism>
<reference evidence="11" key="1">
    <citation type="journal article" date="2021" name="Sci. Rep.">
        <title>Diploid genomic architecture of Nitzschia inconspicua, an elite biomass production diatom.</title>
        <authorList>
            <person name="Oliver A."/>
            <person name="Podell S."/>
            <person name="Pinowska A."/>
            <person name="Traller J.C."/>
            <person name="Smith S.R."/>
            <person name="McClure R."/>
            <person name="Beliaev A."/>
            <person name="Bohutskyi P."/>
            <person name="Hill E.A."/>
            <person name="Rabines A."/>
            <person name="Zheng H."/>
            <person name="Allen L.Z."/>
            <person name="Kuo A."/>
            <person name="Grigoriev I.V."/>
            <person name="Allen A.E."/>
            <person name="Hazlebeck D."/>
            <person name="Allen E.E."/>
        </authorList>
    </citation>
    <scope>NUCLEOTIDE SEQUENCE</scope>
    <source>
        <strain evidence="11">Hildebrandi</strain>
    </source>
</reference>
<evidence type="ECO:0000256" key="5">
    <source>
        <dbReference type="ARBA" id="ARBA00022989"/>
    </source>
</evidence>
<keyword evidence="5" id="KW-1133">Transmembrane helix</keyword>
<evidence type="ECO:0000256" key="6">
    <source>
        <dbReference type="ARBA" id="ARBA00023134"/>
    </source>
</evidence>
<name>A0A9K3K4U9_9STRA</name>
<evidence type="ECO:0000256" key="2">
    <source>
        <dbReference type="ARBA" id="ARBA00022692"/>
    </source>
</evidence>
<evidence type="ECO:0000256" key="8">
    <source>
        <dbReference type="ARBA" id="ARBA00023170"/>
    </source>
</evidence>
<comment type="caution">
    <text evidence="11">The sequence shown here is derived from an EMBL/GenBank/DDBJ whole genome shotgun (WGS) entry which is preliminary data.</text>
</comment>
<dbReference type="Proteomes" id="UP000693970">
    <property type="component" value="Unassembled WGS sequence"/>
</dbReference>
<evidence type="ECO:0000256" key="7">
    <source>
        <dbReference type="ARBA" id="ARBA00023136"/>
    </source>
</evidence>
<keyword evidence="8 11" id="KW-0675">Receptor</keyword>
<evidence type="ECO:0000313" key="11">
    <source>
        <dbReference type="EMBL" id="KAG7336511.1"/>
    </source>
</evidence>
<dbReference type="EMBL" id="JAGRRH010000121">
    <property type="protein sequence ID" value="KAG7336511.1"/>
    <property type="molecule type" value="Genomic_DNA"/>
</dbReference>
<evidence type="ECO:0000256" key="9">
    <source>
        <dbReference type="ARBA" id="ARBA00037847"/>
    </source>
</evidence>
<keyword evidence="3" id="KW-0547">Nucleotide-binding</keyword>
<accession>A0A9K3K4U9</accession>
<comment type="subcellular location">
    <subcellularLocation>
        <location evidence="9">Endomembrane system</location>
        <topology evidence="9">Single-pass membrane protein</topology>
    </subcellularLocation>
    <subcellularLocation>
        <location evidence="1">Endoplasmic reticulum membrane</location>
    </subcellularLocation>
</comment>
<evidence type="ECO:0000313" key="12">
    <source>
        <dbReference type="Proteomes" id="UP000693970"/>
    </source>
</evidence>
<keyword evidence="7" id="KW-0472">Membrane</keyword>
<protein>
    <submittedName>
        <fullName evidence="11">Signal recognition particle receptor beta subunit</fullName>
    </submittedName>
</protein>
<dbReference type="InterPro" id="IPR019009">
    <property type="entry name" value="SRP_receptor_beta_su"/>
</dbReference>
<dbReference type="GO" id="GO:0005525">
    <property type="term" value="F:GTP binding"/>
    <property type="evidence" value="ECO:0007669"/>
    <property type="project" value="UniProtKB-KW"/>
</dbReference>
<dbReference type="Pfam" id="PF09439">
    <property type="entry name" value="SRPRB"/>
    <property type="match status" value="1"/>
</dbReference>
<sequence>MSTNERPQDGVPSTGGDDRSIPILFQTKVRKTITPYLPPPIISAMRQIDPQLEPLMGPEASITILGSFVLSYFLFWMVTKLLGTTTGGKAFQDDDHDQYVLQQHNEKSFDGTILLCGPSLGGKTTLFYQLLCSSTGTENLSGHHICTVKSIKSNTGFLQIPQATTNDSNANTTIWRIVDTPGHWGPEKLLQAITLSQVQRIVLVVDSTQPAALAADYLQALWTNSSTLGSAAPQLLVACHKSQHPKAKNIRRLKLQLRSELERLQKLQAMDDNAIASSSIDWEQALNEQVSICSSDMAQWKDVQQFCQTASHRMERIHSHVKSSFPHP</sequence>
<keyword evidence="2" id="KW-0812">Transmembrane</keyword>
<evidence type="ECO:0000256" key="10">
    <source>
        <dbReference type="SAM" id="MobiDB-lite"/>
    </source>
</evidence>
<gene>
    <name evidence="11" type="ORF">IV203_038856</name>
</gene>
<keyword evidence="12" id="KW-1185">Reference proteome</keyword>